<feature type="chain" id="PRO_5045498829" description="Sel1 repeat family protein" evidence="1">
    <location>
        <begin position="23"/>
        <end position="278"/>
    </location>
</feature>
<organism evidence="2 3">
    <name type="scientific">Pelomonas lactea</name>
    <dbReference type="NCBI Taxonomy" id="3299030"/>
    <lineage>
        <taxon>Bacteria</taxon>
        <taxon>Pseudomonadati</taxon>
        <taxon>Pseudomonadota</taxon>
        <taxon>Betaproteobacteria</taxon>
        <taxon>Burkholderiales</taxon>
        <taxon>Sphaerotilaceae</taxon>
        <taxon>Roseateles</taxon>
    </lineage>
</organism>
<evidence type="ECO:0000313" key="3">
    <source>
        <dbReference type="Proteomes" id="UP001606302"/>
    </source>
</evidence>
<name>A0ABW7GJJ5_9BURK</name>
<dbReference type="EMBL" id="JBIGHX010000003">
    <property type="protein sequence ID" value="MFG6462115.1"/>
    <property type="molecule type" value="Genomic_DNA"/>
</dbReference>
<comment type="caution">
    <text evidence="2">The sequence shown here is derived from an EMBL/GenBank/DDBJ whole genome shotgun (WGS) entry which is preliminary data.</text>
</comment>
<feature type="signal peptide" evidence="1">
    <location>
        <begin position="1"/>
        <end position="22"/>
    </location>
</feature>
<dbReference type="RefSeq" id="WP_394510987.1">
    <property type="nucleotide sequence ID" value="NZ_JBIGHX010000003.1"/>
</dbReference>
<accession>A0ABW7GJJ5</accession>
<proteinExistence type="predicted"/>
<keyword evidence="1" id="KW-0732">Signal</keyword>
<dbReference type="Proteomes" id="UP001606302">
    <property type="component" value="Unassembled WGS sequence"/>
</dbReference>
<keyword evidence="3" id="KW-1185">Reference proteome</keyword>
<evidence type="ECO:0008006" key="4">
    <source>
        <dbReference type="Google" id="ProtNLM"/>
    </source>
</evidence>
<gene>
    <name evidence="2" type="ORF">ACG04Q_11090</name>
</gene>
<evidence type="ECO:0000256" key="1">
    <source>
        <dbReference type="SAM" id="SignalP"/>
    </source>
</evidence>
<reference evidence="2 3" key="1">
    <citation type="submission" date="2024-08" db="EMBL/GenBank/DDBJ databases">
        <authorList>
            <person name="Lu H."/>
        </authorList>
    </citation>
    <scope>NUCLEOTIDE SEQUENCE [LARGE SCALE GENOMIC DNA]</scope>
    <source>
        <strain evidence="2 3">DXS20W</strain>
    </source>
</reference>
<protein>
    <recommendedName>
        <fullName evidence="4">Sel1 repeat family protein</fullName>
    </recommendedName>
</protein>
<evidence type="ECO:0000313" key="2">
    <source>
        <dbReference type="EMBL" id="MFG6462115.1"/>
    </source>
</evidence>
<sequence length="278" mass="29170">MKLLALPLAASVLLAVCGTVTAQTVPAADTTPIVKAIEAKDCASAARALNSALEKPSPAVLVLAGSMFEQGLCLKPSAERAARFYLRAQEQPGVPARLAALYASPAAGPDKGLALWWGQRAELPLPRDCEVAPEARQDVERFSTALGGWSAARLDGCVYVVGVLASVGAEFVTTRTGEGLPALFLPASGQLTLATDQLTQEAMDAGVGAGAIRGSAPGFQRAESWSQPDTGKARAREELKALAPRVDRLAADALKRYPRPDGLDPAWRLNFIITSQRS</sequence>